<name>A0ABS4B0E2_9GAMM</name>
<evidence type="ECO:0000259" key="3">
    <source>
        <dbReference type="Pfam" id="PF06863"/>
    </source>
</evidence>
<sequence>MKLKKLVWLTAFALSAGAMAQSAPLTIPHPTTFDQLNHPVAEVQMPESYVKAIAQQAYIWGYPMVNQFNRRATITQAPEPALNGGMVPVAPMGQLSMLTDYIKPAETFVTCPNQDVVYGLGFFELDKEPVVIQVPDFGDRFWVYAVYDARTDQIANLGKPYGSKPGFYLLVGPNWQGETPKGIEGVIRSSTEMANVIPRVQMDDTKEDRLAVQAPVREVMTYPLSKFDGKMKSYDYANIPSIGEKPNPSAGETKWVIPNKFFDQLDNVLNKVSPLPGEEALYAHFRHLVNAGKQDPKVRQWMDEAAEQTDKTVIADFFKWKNNGVPAGNGWNRSKNNAEFGVDYFNRTGTSKSNMFDNKPNETQYFYTDNDATGVQLDGKHDYTVTFPKGQLPPVKGFWSLTLYNSKHLFSPNELNRYSLGTKNKDLKFNPDGSLTLYVSHKSPGKEKINNWLPAPEGTISLYIRAYWGEQAILDGSWVPPKIEKVK</sequence>
<feature type="signal peptide" evidence="1">
    <location>
        <begin position="1"/>
        <end position="20"/>
    </location>
</feature>
<evidence type="ECO:0000259" key="2">
    <source>
        <dbReference type="Pfam" id="PF06742"/>
    </source>
</evidence>
<organism evidence="4 5">
    <name type="scientific">Aeromonas sanarellii</name>
    <dbReference type="NCBI Taxonomy" id="633415"/>
    <lineage>
        <taxon>Bacteria</taxon>
        <taxon>Pseudomonadati</taxon>
        <taxon>Pseudomonadota</taxon>
        <taxon>Gammaproteobacteria</taxon>
        <taxon>Aeromonadales</taxon>
        <taxon>Aeromonadaceae</taxon>
        <taxon>Aeromonas</taxon>
    </lineage>
</organism>
<dbReference type="PANTHER" id="PTHR36509:SF2">
    <property type="entry name" value="BLL3101 PROTEIN"/>
    <property type="match status" value="1"/>
</dbReference>
<gene>
    <name evidence="4" type="ORF">J8I01_00175</name>
</gene>
<dbReference type="InterPro" id="IPR037050">
    <property type="entry name" value="DUF1254_sf"/>
</dbReference>
<feature type="domain" description="DUF1254" evidence="3">
    <location>
        <begin position="93"/>
        <end position="223"/>
    </location>
</feature>
<dbReference type="Proteomes" id="UP000666661">
    <property type="component" value="Unassembled WGS sequence"/>
</dbReference>
<dbReference type="Pfam" id="PF06742">
    <property type="entry name" value="DUF1214"/>
    <property type="match status" value="1"/>
</dbReference>
<evidence type="ECO:0000313" key="4">
    <source>
        <dbReference type="EMBL" id="MBP0600940.1"/>
    </source>
</evidence>
<dbReference type="SUPFAM" id="SSF160935">
    <property type="entry name" value="VPA0735-like"/>
    <property type="match status" value="1"/>
</dbReference>
<dbReference type="Gene3D" id="2.60.120.600">
    <property type="entry name" value="Domain of unknown function DUF1214, C-terminal domain"/>
    <property type="match status" value="1"/>
</dbReference>
<comment type="caution">
    <text evidence="4">The sequence shown here is derived from an EMBL/GenBank/DDBJ whole genome shotgun (WGS) entry which is preliminary data.</text>
</comment>
<evidence type="ECO:0000256" key="1">
    <source>
        <dbReference type="SAM" id="SignalP"/>
    </source>
</evidence>
<reference evidence="4 5" key="1">
    <citation type="submission" date="2021-03" db="EMBL/GenBank/DDBJ databases">
        <title>Plant growth promoting bacteria isolated from wild legumes nodules and trapping Phaseolus vulgaris L. nodules in the center and southern Mexico.</title>
        <authorList>
            <person name="Estrada P."/>
        </authorList>
    </citation>
    <scope>NUCLEOTIDE SEQUENCE [LARGE SCALE GENOMIC DNA]</scope>
    <source>
        <strain evidence="4 5">MaGu-431</strain>
    </source>
</reference>
<dbReference type="Gene3D" id="2.60.40.1610">
    <property type="entry name" value="Domain of unknown function DUF1254"/>
    <property type="match status" value="1"/>
</dbReference>
<dbReference type="Pfam" id="PF06863">
    <property type="entry name" value="DUF1254"/>
    <property type="match status" value="1"/>
</dbReference>
<feature type="chain" id="PRO_5046817408" evidence="1">
    <location>
        <begin position="21"/>
        <end position="487"/>
    </location>
</feature>
<feature type="domain" description="DUF1214" evidence="2">
    <location>
        <begin position="362"/>
        <end position="470"/>
    </location>
</feature>
<accession>A0ABS4B0E2</accession>
<dbReference type="PANTHER" id="PTHR36509">
    <property type="entry name" value="BLL3101 PROTEIN"/>
    <property type="match status" value="1"/>
</dbReference>
<dbReference type="InterPro" id="IPR037049">
    <property type="entry name" value="DUF1214_C_sf"/>
</dbReference>
<dbReference type="InterPro" id="IPR010621">
    <property type="entry name" value="DUF1214"/>
</dbReference>
<protein>
    <submittedName>
        <fullName evidence="4">DUF1254 domain-containing protein</fullName>
    </submittedName>
</protein>
<keyword evidence="5" id="KW-1185">Reference proteome</keyword>
<dbReference type="InterPro" id="IPR010679">
    <property type="entry name" value="DUF1254"/>
</dbReference>
<dbReference type="EMBL" id="JAGIQF010000001">
    <property type="protein sequence ID" value="MBP0600940.1"/>
    <property type="molecule type" value="Genomic_DNA"/>
</dbReference>
<dbReference type="RefSeq" id="WP_209791563.1">
    <property type="nucleotide sequence ID" value="NZ_JAGIQF010000001.1"/>
</dbReference>
<evidence type="ECO:0000313" key="5">
    <source>
        <dbReference type="Proteomes" id="UP000666661"/>
    </source>
</evidence>
<proteinExistence type="predicted"/>
<keyword evidence="1" id="KW-0732">Signal</keyword>